<dbReference type="RefSeq" id="WP_007084153.1">
    <property type="nucleotide sequence ID" value="NZ_AJLS01000039.1"/>
</dbReference>
<dbReference type="AlphaFoldDB" id="K6DPV5"/>
<comment type="caution">
    <text evidence="3">The sequence shown here is derived from an EMBL/GenBank/DDBJ whole genome shotgun (WGS) entry which is preliminary data.</text>
</comment>
<dbReference type="EMBL" id="AJLS01000039">
    <property type="protein sequence ID" value="EKN70364.1"/>
    <property type="molecule type" value="Genomic_DNA"/>
</dbReference>
<dbReference type="Proteomes" id="UP000006316">
    <property type="component" value="Unassembled WGS sequence"/>
</dbReference>
<sequence length="189" mass="19530">MDMHEKHLVGVYDTENEVIRAVENLKREGYAAEEISVIGKNKDQINKINDATSTNTEDGFVAGAATGGALGGLAGLLAGLGALAIPGIGPFIAVGPLAATLTGAAVGAGAGGLAGALIGMGLPEEDANRYEGLVNDGKFIVLVERRENRVGEHPFNNHVNQGSPDPITPPDNPPVIDTPITDIDNNRNF</sequence>
<dbReference type="PATRIC" id="fig|1117379.3.peg.1175"/>
<keyword evidence="4" id="KW-1185">Reference proteome</keyword>
<accession>K6DPV5</accession>
<organism evidence="3 4">
    <name type="scientific">Neobacillus bataviensis LMG 21833</name>
    <dbReference type="NCBI Taxonomy" id="1117379"/>
    <lineage>
        <taxon>Bacteria</taxon>
        <taxon>Bacillati</taxon>
        <taxon>Bacillota</taxon>
        <taxon>Bacilli</taxon>
        <taxon>Bacillales</taxon>
        <taxon>Bacillaceae</taxon>
        <taxon>Neobacillus</taxon>
    </lineage>
</organism>
<dbReference type="eggNOG" id="COG3861">
    <property type="taxonomic scope" value="Bacteria"/>
</dbReference>
<evidence type="ECO:0000259" key="2">
    <source>
        <dbReference type="Pfam" id="PF11181"/>
    </source>
</evidence>
<evidence type="ECO:0000313" key="4">
    <source>
        <dbReference type="Proteomes" id="UP000006316"/>
    </source>
</evidence>
<dbReference type="InterPro" id="IPR052948">
    <property type="entry name" value="Low_temp-induced_all0457"/>
</dbReference>
<gene>
    <name evidence="3" type="ORF">BABA_05631</name>
</gene>
<dbReference type="STRING" id="1117379.BABA_05631"/>
<evidence type="ECO:0000256" key="1">
    <source>
        <dbReference type="SAM" id="MobiDB-lite"/>
    </source>
</evidence>
<dbReference type="Pfam" id="PF11181">
    <property type="entry name" value="YflT"/>
    <property type="match status" value="1"/>
</dbReference>
<protein>
    <recommendedName>
        <fullName evidence="2">General stress protein 17M-like domain-containing protein</fullName>
    </recommendedName>
</protein>
<name>K6DPV5_9BACI</name>
<feature type="domain" description="General stress protein 17M-like" evidence="2">
    <location>
        <begin position="8"/>
        <end position="77"/>
    </location>
</feature>
<dbReference type="PANTHER" id="PTHR36109">
    <property type="entry name" value="MEMBRANE PROTEIN-RELATED"/>
    <property type="match status" value="1"/>
</dbReference>
<reference evidence="3 4" key="1">
    <citation type="journal article" date="2012" name="Front. Microbiol.">
        <title>Redundancy and modularity in membrane-associated dissimilatory nitrate reduction in Bacillus.</title>
        <authorList>
            <person name="Heylen K."/>
            <person name="Keltjens J."/>
        </authorList>
    </citation>
    <scope>NUCLEOTIDE SEQUENCE [LARGE SCALE GENOMIC DNA]</scope>
    <source>
        <strain evidence="4">LMG 21833T</strain>
    </source>
</reference>
<evidence type="ECO:0000313" key="3">
    <source>
        <dbReference type="EMBL" id="EKN70364.1"/>
    </source>
</evidence>
<feature type="compositionally biased region" description="Low complexity" evidence="1">
    <location>
        <begin position="174"/>
        <end position="183"/>
    </location>
</feature>
<feature type="region of interest" description="Disordered" evidence="1">
    <location>
        <begin position="152"/>
        <end position="189"/>
    </location>
</feature>
<proteinExistence type="predicted"/>
<dbReference type="PANTHER" id="PTHR36109:SF2">
    <property type="entry name" value="MEMBRANE PROTEIN"/>
    <property type="match status" value="1"/>
</dbReference>
<dbReference type="InterPro" id="IPR025889">
    <property type="entry name" value="GSP17M-like_dom"/>
</dbReference>